<organism evidence="2 3">
    <name type="scientific">Candidatus Magnetobacterium bavaricum</name>
    <dbReference type="NCBI Taxonomy" id="29290"/>
    <lineage>
        <taxon>Bacteria</taxon>
        <taxon>Pseudomonadati</taxon>
        <taxon>Nitrospirota</taxon>
        <taxon>Thermodesulfovibrionia</taxon>
        <taxon>Thermodesulfovibrionales</taxon>
        <taxon>Candidatus Magnetobacteriaceae</taxon>
        <taxon>Candidatus Magnetobacterium</taxon>
    </lineage>
</organism>
<evidence type="ECO:0000256" key="1">
    <source>
        <dbReference type="SAM" id="MobiDB-lite"/>
    </source>
</evidence>
<keyword evidence="3" id="KW-1185">Reference proteome</keyword>
<dbReference type="AlphaFoldDB" id="A0A0F3GWJ6"/>
<dbReference type="Proteomes" id="UP000033423">
    <property type="component" value="Unassembled WGS sequence"/>
</dbReference>
<comment type="caution">
    <text evidence="2">The sequence shown here is derived from an EMBL/GenBank/DDBJ whole genome shotgun (WGS) entry which is preliminary data.</text>
</comment>
<feature type="region of interest" description="Disordered" evidence="1">
    <location>
        <begin position="20"/>
        <end position="52"/>
    </location>
</feature>
<reference evidence="2 3" key="1">
    <citation type="submission" date="2015-02" db="EMBL/GenBank/DDBJ databases">
        <title>Single-cell genomics of uncultivated deep-branching MTB reveals a conserved set of magnetosome genes.</title>
        <authorList>
            <person name="Kolinko S."/>
            <person name="Richter M."/>
            <person name="Glockner F.O."/>
            <person name="Brachmann A."/>
            <person name="Schuler D."/>
        </authorList>
    </citation>
    <scope>NUCLEOTIDE SEQUENCE [LARGE SCALE GENOMIC DNA]</scope>
    <source>
        <strain evidence="2">TM-1</strain>
    </source>
</reference>
<proteinExistence type="predicted"/>
<sequence>MQGHGKIINGRATMQQRCNAGMDVSGSGQSDNKDSVGCSNHPHRHAHGNRHGRCYGKGRYFVADATEEQSLRRCLERMDDKRTRIVERLAEITKVDMKAHTADTVS</sequence>
<protein>
    <submittedName>
        <fullName evidence="2">Uncharacterized protein</fullName>
    </submittedName>
</protein>
<evidence type="ECO:0000313" key="2">
    <source>
        <dbReference type="EMBL" id="KJU86334.1"/>
    </source>
</evidence>
<evidence type="ECO:0000313" key="3">
    <source>
        <dbReference type="Proteomes" id="UP000033423"/>
    </source>
</evidence>
<gene>
    <name evidence="2" type="ORF">MBAV_001472</name>
</gene>
<name>A0A0F3GWJ6_9BACT</name>
<dbReference type="EMBL" id="LACI01000643">
    <property type="protein sequence ID" value="KJU86334.1"/>
    <property type="molecule type" value="Genomic_DNA"/>
</dbReference>
<feature type="compositionally biased region" description="Basic residues" evidence="1">
    <location>
        <begin position="41"/>
        <end position="52"/>
    </location>
</feature>
<accession>A0A0F3GWJ6</accession>